<dbReference type="InterPro" id="IPR021297">
    <property type="entry name" value="YlqD"/>
</dbReference>
<proteinExistence type="predicted"/>
<dbReference type="OrthoDB" id="2375961at2"/>
<comment type="caution">
    <text evidence="2">The sequence shown here is derived from an EMBL/GenBank/DDBJ whole genome shotgun (WGS) entry which is preliminary data.</text>
</comment>
<name>A0A419V5Y7_9BACL</name>
<feature type="region of interest" description="Disordered" evidence="1">
    <location>
        <begin position="47"/>
        <end position="74"/>
    </location>
</feature>
<sequence>MNIIKKVTVKHVLTESLREKMLADFGKQKKKLQTEIEQLRFQLQKYKKSNGQSNQQAVDRLGQEAKKREDKNDKLDKQITRLKDLAVGTEISFGQVDQVKDVQVGDAWIGGSREEIIVKDQRVIEIRAVEAEDTNGMV</sequence>
<feature type="compositionally biased region" description="Basic and acidic residues" evidence="1">
    <location>
        <begin position="61"/>
        <end position="74"/>
    </location>
</feature>
<keyword evidence="3" id="KW-1185">Reference proteome</keyword>
<dbReference type="EMBL" id="RAPK01000007">
    <property type="protein sequence ID" value="RKD75394.1"/>
    <property type="molecule type" value="Genomic_DNA"/>
</dbReference>
<dbReference type="RefSeq" id="WP_120192276.1">
    <property type="nucleotide sequence ID" value="NZ_RAPK01000007.1"/>
</dbReference>
<gene>
    <name evidence="2" type="ORF">ATL39_1093</name>
</gene>
<dbReference type="Gene3D" id="6.10.140.1110">
    <property type="match status" value="1"/>
</dbReference>
<protein>
    <submittedName>
        <fullName evidence="2">YlqD protein</fullName>
    </submittedName>
</protein>
<dbReference type="Proteomes" id="UP000285120">
    <property type="component" value="Unassembled WGS sequence"/>
</dbReference>
<accession>A0A419V5Y7</accession>
<evidence type="ECO:0000313" key="2">
    <source>
        <dbReference type="EMBL" id="RKD75394.1"/>
    </source>
</evidence>
<organism evidence="2 3">
    <name type="scientific">Sinobaca qinghaiensis</name>
    <dbReference type="NCBI Taxonomy" id="342944"/>
    <lineage>
        <taxon>Bacteria</taxon>
        <taxon>Bacillati</taxon>
        <taxon>Bacillota</taxon>
        <taxon>Bacilli</taxon>
        <taxon>Bacillales</taxon>
        <taxon>Sporolactobacillaceae</taxon>
        <taxon>Sinobaca</taxon>
    </lineage>
</organism>
<evidence type="ECO:0000313" key="3">
    <source>
        <dbReference type="Proteomes" id="UP000285120"/>
    </source>
</evidence>
<dbReference type="Pfam" id="PF11068">
    <property type="entry name" value="YlqD"/>
    <property type="match status" value="1"/>
</dbReference>
<dbReference type="AlphaFoldDB" id="A0A419V5Y7"/>
<reference evidence="2 3" key="1">
    <citation type="submission" date="2018-09" db="EMBL/GenBank/DDBJ databases">
        <title>Genomic Encyclopedia of Archaeal and Bacterial Type Strains, Phase II (KMG-II): from individual species to whole genera.</title>
        <authorList>
            <person name="Goeker M."/>
        </authorList>
    </citation>
    <scope>NUCLEOTIDE SEQUENCE [LARGE SCALE GENOMIC DNA]</scope>
    <source>
        <strain evidence="2 3">DSM 17008</strain>
    </source>
</reference>
<evidence type="ECO:0000256" key="1">
    <source>
        <dbReference type="SAM" id="MobiDB-lite"/>
    </source>
</evidence>